<evidence type="ECO:0008006" key="3">
    <source>
        <dbReference type="Google" id="ProtNLM"/>
    </source>
</evidence>
<dbReference type="Proteomes" id="UP000003835">
    <property type="component" value="Unassembled WGS sequence"/>
</dbReference>
<dbReference type="AlphaFoldDB" id="B4W219"/>
<dbReference type="eggNOG" id="ENOG5032V9A">
    <property type="taxonomic scope" value="Bacteria"/>
</dbReference>
<dbReference type="EMBL" id="DS989870">
    <property type="protein sequence ID" value="EDX71707.1"/>
    <property type="molecule type" value="Genomic_DNA"/>
</dbReference>
<dbReference type="HOGENOM" id="CLU_147945_1_0_3"/>
<reference evidence="1 2" key="1">
    <citation type="submission" date="2008-07" db="EMBL/GenBank/DDBJ databases">
        <authorList>
            <person name="Tandeau de Marsac N."/>
            <person name="Ferriera S."/>
            <person name="Johnson J."/>
            <person name="Kravitz S."/>
            <person name="Beeson K."/>
            <person name="Sutton G."/>
            <person name="Rogers Y.-H."/>
            <person name="Friedman R."/>
            <person name="Frazier M."/>
            <person name="Venter J.C."/>
        </authorList>
    </citation>
    <scope>NUCLEOTIDE SEQUENCE [LARGE SCALE GENOMIC DNA]</scope>
    <source>
        <strain evidence="1 2">PCC 7420</strain>
    </source>
</reference>
<sequence>MNGLVFEDVKISVKLKGKSAQPFHRLPMNLTIFDHKLRIELEWYEQLWAFTLDKVWEIPLNHIISVSTDEPPSSWTEIRAPGTALPGVIKAGTYYSSRGKEFWYVTRDRNYLVLGLQDEPYQKIVLTLDQNDFWAERIQQAQASSI</sequence>
<proteinExistence type="predicted"/>
<protein>
    <recommendedName>
        <fullName evidence="3">Bacterial Pleckstrin homology domain-containing protein</fullName>
    </recommendedName>
</protein>
<keyword evidence="2" id="KW-1185">Reference proteome</keyword>
<gene>
    <name evidence="1" type="ORF">MC7420_2373</name>
</gene>
<evidence type="ECO:0000313" key="2">
    <source>
        <dbReference type="Proteomes" id="UP000003835"/>
    </source>
</evidence>
<evidence type="ECO:0000313" key="1">
    <source>
        <dbReference type="EMBL" id="EDX71707.1"/>
    </source>
</evidence>
<accession>B4W219</accession>
<dbReference type="STRING" id="118168.MC7420_2373"/>
<name>B4W219_9CYAN</name>
<organism evidence="1 2">
    <name type="scientific">Coleofasciculus chthonoplastes PCC 7420</name>
    <dbReference type="NCBI Taxonomy" id="118168"/>
    <lineage>
        <taxon>Bacteria</taxon>
        <taxon>Bacillati</taxon>
        <taxon>Cyanobacteriota</taxon>
        <taxon>Cyanophyceae</taxon>
        <taxon>Coleofasciculales</taxon>
        <taxon>Coleofasciculaceae</taxon>
        <taxon>Coleofasciculus</taxon>
    </lineage>
</organism>